<dbReference type="InterPro" id="IPR010905">
    <property type="entry name" value="Glyco_hydro_88"/>
</dbReference>
<reference evidence="2" key="1">
    <citation type="submission" date="2021-06" db="EMBL/GenBank/DDBJ databases">
        <authorList>
            <person name="Criscuolo A."/>
        </authorList>
    </citation>
    <scope>NUCLEOTIDE SEQUENCE</scope>
    <source>
        <strain evidence="2">CIP111600</strain>
    </source>
</reference>
<keyword evidence="1" id="KW-0378">Hydrolase</keyword>
<proteinExistence type="predicted"/>
<protein>
    <recommendedName>
        <fullName evidence="4">Glycosyl hydrolase</fullName>
    </recommendedName>
</protein>
<dbReference type="GO" id="GO:0016787">
    <property type="term" value="F:hydrolase activity"/>
    <property type="evidence" value="ECO:0007669"/>
    <property type="project" value="UniProtKB-KW"/>
</dbReference>
<dbReference type="Pfam" id="PF07470">
    <property type="entry name" value="Glyco_hydro_88"/>
    <property type="match status" value="1"/>
</dbReference>
<name>A0A916K6U8_9BACL</name>
<dbReference type="EMBL" id="CAJVAS010000048">
    <property type="protein sequence ID" value="CAG7649401.1"/>
    <property type="molecule type" value="Genomic_DNA"/>
</dbReference>
<sequence length="492" mass="53093">MVVQGYVPARIVHRQESLLPEGRRLPRGWSGVRVDGGLRLAWPDADEALAEQMRSAPATGRLRIAAALDFREARHVEVFLPESGSILGRMDIRYAYAFQLFELPLTREQMEAALREGVGLSVEGGEDSQGGSPLWIFDELGGDPAKRCFAPHLYIDAGPERPWAERFLERTASLASLQPFGWLEGCVLDGLYDLRDVLGAGNVDPVIAAHLGQFMDAGGELQYEDLRGRAVAGAFTTIEATLPVGIIAKLQPNHPMVARAVSFWDSRGMAAGGYVMDGDTVSAEGAYTVAYPLAAVAARLHRPELAEQAIRQLLLRRDRLAEGDHVHLRYDARTGTHSFRSWARAYAWYMLGMTRTWIELKASGFAGLSGMAEIEAELRRVAGAALSWKRREEALWACFLDEPDTGIDTSGSAGIAAALALGAKHGALPGACFAEAEASLNALASYLTPDGILSGVAQHNAGGLALQHSGYRVLSQMGMGLMAQLYAAVHTG</sequence>
<keyword evidence="3" id="KW-1185">Reference proteome</keyword>
<gene>
    <name evidence="2" type="ORF">PAESOLCIP111_05859</name>
</gene>
<organism evidence="2 3">
    <name type="scientific">Paenibacillus solanacearum</name>
    <dbReference type="NCBI Taxonomy" id="2048548"/>
    <lineage>
        <taxon>Bacteria</taxon>
        <taxon>Bacillati</taxon>
        <taxon>Bacillota</taxon>
        <taxon>Bacilli</taxon>
        <taxon>Bacillales</taxon>
        <taxon>Paenibacillaceae</taxon>
        <taxon>Paenibacillus</taxon>
    </lineage>
</organism>
<dbReference type="AlphaFoldDB" id="A0A916K6U8"/>
<evidence type="ECO:0000313" key="2">
    <source>
        <dbReference type="EMBL" id="CAG7649401.1"/>
    </source>
</evidence>
<evidence type="ECO:0000313" key="3">
    <source>
        <dbReference type="Proteomes" id="UP000693672"/>
    </source>
</evidence>
<evidence type="ECO:0000256" key="1">
    <source>
        <dbReference type="ARBA" id="ARBA00022801"/>
    </source>
</evidence>
<accession>A0A916K6U8</accession>
<evidence type="ECO:0008006" key="4">
    <source>
        <dbReference type="Google" id="ProtNLM"/>
    </source>
</evidence>
<dbReference type="Proteomes" id="UP000693672">
    <property type="component" value="Unassembled WGS sequence"/>
</dbReference>
<dbReference type="RefSeq" id="WP_218095547.1">
    <property type="nucleotide sequence ID" value="NZ_CAJVAS010000048.1"/>
</dbReference>
<comment type="caution">
    <text evidence="2">The sequence shown here is derived from an EMBL/GenBank/DDBJ whole genome shotgun (WGS) entry which is preliminary data.</text>
</comment>